<name>A0A160NZ59_STRLU</name>
<feature type="region of interest" description="Disordered" evidence="1">
    <location>
        <begin position="47"/>
        <end position="70"/>
    </location>
</feature>
<keyword evidence="3" id="KW-1185">Reference proteome</keyword>
<evidence type="ECO:0000313" key="3">
    <source>
        <dbReference type="Proteomes" id="UP000217676"/>
    </source>
</evidence>
<accession>A0A160NZ59</accession>
<dbReference type="EMBL" id="AP017424">
    <property type="protein sequence ID" value="BAU83223.1"/>
    <property type="molecule type" value="Genomic_DNA"/>
</dbReference>
<dbReference type="AlphaFoldDB" id="A0A160NZ59"/>
<dbReference type="KEGG" id="slau:SLA_2293"/>
<proteinExistence type="predicted"/>
<protein>
    <submittedName>
        <fullName evidence="2">Uncharacterized protein</fullName>
    </submittedName>
</protein>
<dbReference type="Proteomes" id="UP000217676">
    <property type="component" value="Chromosome"/>
</dbReference>
<evidence type="ECO:0000313" key="2">
    <source>
        <dbReference type="EMBL" id="BAU83223.1"/>
    </source>
</evidence>
<feature type="region of interest" description="Disordered" evidence="1">
    <location>
        <begin position="121"/>
        <end position="141"/>
    </location>
</feature>
<reference evidence="2 3" key="1">
    <citation type="journal article" date="2016" name="Genome Announc.">
        <title>Complete Genome Sequence of Thiostrepton-Producing Streptomyces laurentii ATCC 31255.</title>
        <authorList>
            <person name="Doi K."/>
            <person name="Fujino Y."/>
            <person name="Nagayoshi Y."/>
            <person name="Ohshima T."/>
            <person name="Ogata S."/>
        </authorList>
    </citation>
    <scope>NUCLEOTIDE SEQUENCE [LARGE SCALE GENOMIC DNA]</scope>
    <source>
        <strain evidence="2 3">ATCC 31255</strain>
    </source>
</reference>
<sequence>MVIAVAAGVVALAVGAYFLIGGGGGSNVADDGAHKLITPATVLGEYKKSTKSNSSPEDKESLKAAEKEGVRNAKEVQADYEVKNEANPLAGKMLSFNGLYGEIDDPEKVVDSIFAFVKTKSKEGKSEDGTGELQGEPTAYNPPELGDAVLKCQQSKSKADPAAGTPAFTINFCVWADHSTLGIVVPLDMGSVLTGKGGSPEDAASLTAKLRKEVRVKA</sequence>
<gene>
    <name evidence="2" type="ORF">SLA_2293</name>
</gene>
<evidence type="ECO:0000256" key="1">
    <source>
        <dbReference type="SAM" id="MobiDB-lite"/>
    </source>
</evidence>
<organism evidence="2 3">
    <name type="scientific">Streptomyces laurentii</name>
    <dbReference type="NCBI Taxonomy" id="39478"/>
    <lineage>
        <taxon>Bacteria</taxon>
        <taxon>Bacillati</taxon>
        <taxon>Actinomycetota</taxon>
        <taxon>Actinomycetes</taxon>
        <taxon>Kitasatosporales</taxon>
        <taxon>Streptomycetaceae</taxon>
        <taxon>Streptomyces</taxon>
    </lineage>
</organism>
<feature type="compositionally biased region" description="Basic and acidic residues" evidence="1">
    <location>
        <begin position="56"/>
        <end position="70"/>
    </location>
</feature>